<dbReference type="Proteomes" id="UP001283361">
    <property type="component" value="Unassembled WGS sequence"/>
</dbReference>
<evidence type="ECO:0000256" key="1">
    <source>
        <dbReference type="SAM" id="MobiDB-lite"/>
    </source>
</evidence>
<name>A0AAE0YXE1_9GAST</name>
<accession>A0AAE0YXE1</accession>
<gene>
    <name evidence="2" type="ORF">RRG08_016013</name>
</gene>
<evidence type="ECO:0000313" key="2">
    <source>
        <dbReference type="EMBL" id="KAK3758934.1"/>
    </source>
</evidence>
<protein>
    <submittedName>
        <fullName evidence="2">Uncharacterized protein</fullName>
    </submittedName>
</protein>
<comment type="caution">
    <text evidence="2">The sequence shown here is derived from an EMBL/GenBank/DDBJ whole genome shotgun (WGS) entry which is preliminary data.</text>
</comment>
<proteinExistence type="predicted"/>
<dbReference type="AlphaFoldDB" id="A0AAE0YXE1"/>
<sequence>MPLSKRMQDRGYTGRNLTVEYIKAMDFSYGIPETPLTATPKPLTSSSVRGLTAGPPPSSSSSRREKSGKLPPIRSGRVRLMPSSPAGKLKKSSTTL</sequence>
<evidence type="ECO:0000313" key="3">
    <source>
        <dbReference type="Proteomes" id="UP001283361"/>
    </source>
</evidence>
<reference evidence="2" key="1">
    <citation type="journal article" date="2023" name="G3 (Bethesda)">
        <title>A reference genome for the long-term kleptoplast-retaining sea slug Elysia crispata morphotype clarki.</title>
        <authorList>
            <person name="Eastman K.E."/>
            <person name="Pendleton A.L."/>
            <person name="Shaikh M.A."/>
            <person name="Suttiyut T."/>
            <person name="Ogas R."/>
            <person name="Tomko P."/>
            <person name="Gavelis G."/>
            <person name="Widhalm J.R."/>
            <person name="Wisecaver J.H."/>
        </authorList>
    </citation>
    <scope>NUCLEOTIDE SEQUENCE</scope>
    <source>
        <strain evidence="2">ECLA1</strain>
    </source>
</reference>
<feature type="region of interest" description="Disordered" evidence="1">
    <location>
        <begin position="31"/>
        <end position="96"/>
    </location>
</feature>
<dbReference type="EMBL" id="JAWDGP010005185">
    <property type="protein sequence ID" value="KAK3758934.1"/>
    <property type="molecule type" value="Genomic_DNA"/>
</dbReference>
<organism evidence="2 3">
    <name type="scientific">Elysia crispata</name>
    <name type="common">lettuce slug</name>
    <dbReference type="NCBI Taxonomy" id="231223"/>
    <lineage>
        <taxon>Eukaryota</taxon>
        <taxon>Metazoa</taxon>
        <taxon>Spiralia</taxon>
        <taxon>Lophotrochozoa</taxon>
        <taxon>Mollusca</taxon>
        <taxon>Gastropoda</taxon>
        <taxon>Heterobranchia</taxon>
        <taxon>Euthyneura</taxon>
        <taxon>Panpulmonata</taxon>
        <taxon>Sacoglossa</taxon>
        <taxon>Placobranchoidea</taxon>
        <taxon>Plakobranchidae</taxon>
        <taxon>Elysia</taxon>
    </lineage>
</organism>
<keyword evidence="3" id="KW-1185">Reference proteome</keyword>